<reference evidence="5" key="1">
    <citation type="journal article" date="2014" name="Genome Announc.">
        <title>Draft genome sequence of the plant-pathogenic soil fungus Rhizoctonia solani anastomosis group 3 strain Rhs1AP.</title>
        <authorList>
            <person name="Cubeta M.A."/>
            <person name="Thomas E."/>
            <person name="Dean R.A."/>
            <person name="Jabaji S."/>
            <person name="Neate S.M."/>
            <person name="Tavantzis S."/>
            <person name="Toda T."/>
            <person name="Vilgalys R."/>
            <person name="Bharathan N."/>
            <person name="Fedorova-Abrams N."/>
            <person name="Pakala S.B."/>
            <person name="Pakala S.M."/>
            <person name="Zafar N."/>
            <person name="Joardar V."/>
            <person name="Losada L."/>
            <person name="Nierman W.C."/>
        </authorList>
    </citation>
    <scope>NUCLEOTIDE SEQUENCE [LARGE SCALE GENOMIC DNA]</scope>
    <source>
        <strain evidence="5">AG-3</strain>
    </source>
</reference>
<sequence length="414" mass="46185">MSIIQSQGNVFIVPRAIPTRPVVQADSQPHVPLNDIFKELQEVVKLGDNIGSGHGEGTDVDRRALIIAPGYYDYTINRITTLGLATASDARLMYNMLIDSGYEPQNIRILCDILPDNKNTHPTVENILNSLTWLTSNVPPGGHRFMHFSGHGINELVGPNEKGGKLIRIVPKGMILMDDKERSPYFIRGERVSTLSVDESKLGYYYEAIVARNINGDPDLYKALIRDVTLNEYLSKLPENCTITVTLDCCASGRMLNLPTKVAGAGFRGVSEEKPEDQDGTSRGRKNKPVATTSFENSPELEVDPSLGGLMCYIMDDSPVAVQPLLETIPDNEKAMNHIKARIVFTRTYQAFRKLPPNLFTYRQLFGDVSRAVDDKRQQVLETNRANKVIQKGAYPQFVQLWSAFPDDEDTIKV</sequence>
<accession>X8JBG8</accession>
<dbReference type="GO" id="GO:0006508">
    <property type="term" value="P:proteolysis"/>
    <property type="evidence" value="ECO:0007669"/>
    <property type="project" value="UniProtKB-KW"/>
</dbReference>
<dbReference type="GO" id="GO:0005737">
    <property type="term" value="C:cytoplasm"/>
    <property type="evidence" value="ECO:0007669"/>
    <property type="project" value="TreeGrafter"/>
</dbReference>
<protein>
    <submittedName>
        <fullName evidence="4">ICE-like protease (Caspase) p20 domain protein</fullName>
    </submittedName>
</protein>
<evidence type="ECO:0000256" key="1">
    <source>
        <dbReference type="ARBA" id="ARBA00009005"/>
    </source>
</evidence>
<keyword evidence="4" id="KW-0645">Protease</keyword>
<feature type="domain" description="Peptidase C14 caspase" evidence="3">
    <location>
        <begin position="62"/>
        <end position="154"/>
    </location>
</feature>
<proteinExistence type="inferred from homology"/>
<dbReference type="EMBL" id="JATN01000319">
    <property type="protein sequence ID" value="EUC60621.1"/>
    <property type="molecule type" value="Genomic_DNA"/>
</dbReference>
<dbReference type="Pfam" id="PF00656">
    <property type="entry name" value="Peptidase_C14"/>
    <property type="match status" value="1"/>
</dbReference>
<dbReference type="AlphaFoldDB" id="X8JBG8"/>
<dbReference type="OrthoDB" id="3223806at2759"/>
<evidence type="ECO:0000313" key="4">
    <source>
        <dbReference type="EMBL" id="EUC60621.1"/>
    </source>
</evidence>
<comment type="similarity">
    <text evidence="1">Belongs to the peptidase C14B family.</text>
</comment>
<feature type="region of interest" description="Disordered" evidence="2">
    <location>
        <begin position="267"/>
        <end position="299"/>
    </location>
</feature>
<organism evidence="4 5">
    <name type="scientific">Rhizoctonia solani AG-3 Rhs1AP</name>
    <dbReference type="NCBI Taxonomy" id="1086054"/>
    <lineage>
        <taxon>Eukaryota</taxon>
        <taxon>Fungi</taxon>
        <taxon>Dikarya</taxon>
        <taxon>Basidiomycota</taxon>
        <taxon>Agaricomycotina</taxon>
        <taxon>Agaricomycetes</taxon>
        <taxon>Cantharellales</taxon>
        <taxon>Ceratobasidiaceae</taxon>
        <taxon>Rhizoctonia</taxon>
    </lineage>
</organism>
<dbReference type="Gene3D" id="3.40.50.1460">
    <property type="match status" value="1"/>
</dbReference>
<evidence type="ECO:0000313" key="5">
    <source>
        <dbReference type="Proteomes" id="UP000030108"/>
    </source>
</evidence>
<dbReference type="PANTHER" id="PTHR48104">
    <property type="entry name" value="METACASPASE-4"/>
    <property type="match status" value="1"/>
</dbReference>
<dbReference type="InterPro" id="IPR050452">
    <property type="entry name" value="Metacaspase"/>
</dbReference>
<dbReference type="GO" id="GO:0004197">
    <property type="term" value="F:cysteine-type endopeptidase activity"/>
    <property type="evidence" value="ECO:0007669"/>
    <property type="project" value="InterPro"/>
</dbReference>
<dbReference type="InterPro" id="IPR011600">
    <property type="entry name" value="Pept_C14_caspase"/>
</dbReference>
<comment type="caution">
    <text evidence="4">The sequence shown here is derived from an EMBL/GenBank/DDBJ whole genome shotgun (WGS) entry which is preliminary data.</text>
</comment>
<evidence type="ECO:0000259" key="3">
    <source>
        <dbReference type="Pfam" id="PF00656"/>
    </source>
</evidence>
<dbReference type="PANTHER" id="PTHR48104:SF30">
    <property type="entry name" value="METACASPASE-1"/>
    <property type="match status" value="1"/>
</dbReference>
<name>X8JBG8_9AGAM</name>
<feature type="non-terminal residue" evidence="4">
    <location>
        <position position="414"/>
    </location>
</feature>
<evidence type="ECO:0000256" key="2">
    <source>
        <dbReference type="SAM" id="MobiDB-lite"/>
    </source>
</evidence>
<gene>
    <name evidence="4" type="ORF">RSOL_356020</name>
</gene>
<keyword evidence="4" id="KW-0378">Hydrolase</keyword>
<dbReference type="Proteomes" id="UP000030108">
    <property type="component" value="Unassembled WGS sequence"/>
</dbReference>